<evidence type="ECO:0000256" key="5">
    <source>
        <dbReference type="PIRSR" id="PIRSR000097-3"/>
    </source>
</evidence>
<dbReference type="AlphaFoldDB" id="A0A8K1FJ44"/>
<gene>
    <name evidence="7" type="ORF">Poli38472_012603</name>
</gene>
<evidence type="ECO:0000256" key="3">
    <source>
        <dbReference type="PIRSR" id="PIRSR000097-1"/>
    </source>
</evidence>
<evidence type="ECO:0000313" key="8">
    <source>
        <dbReference type="Proteomes" id="UP000794436"/>
    </source>
</evidence>
<dbReference type="CDD" id="cd19071">
    <property type="entry name" value="AKR_AKR1-5-like"/>
    <property type="match status" value="1"/>
</dbReference>
<dbReference type="OrthoDB" id="416253at2759"/>
<protein>
    <recommendedName>
        <fullName evidence="6">NADP-dependent oxidoreductase domain-containing protein</fullName>
    </recommendedName>
</protein>
<dbReference type="PROSITE" id="PS00063">
    <property type="entry name" value="ALDOKETO_REDUCTASE_3"/>
    <property type="match status" value="1"/>
</dbReference>
<dbReference type="EMBL" id="SPLM01000076">
    <property type="protein sequence ID" value="TMW61412.1"/>
    <property type="molecule type" value="Genomic_DNA"/>
</dbReference>
<feature type="active site" description="Proton donor" evidence="3">
    <location>
        <position position="52"/>
    </location>
</feature>
<dbReference type="InterPro" id="IPR023210">
    <property type="entry name" value="NADP_OxRdtase_dom"/>
</dbReference>
<feature type="site" description="Lowers pKa of active site Tyr" evidence="5">
    <location>
        <position position="77"/>
    </location>
</feature>
<comment type="similarity">
    <text evidence="1">Belongs to the aldo/keto reductase family.</text>
</comment>
<keyword evidence="2" id="KW-0560">Oxidoreductase</keyword>
<dbReference type="Proteomes" id="UP000794436">
    <property type="component" value="Unassembled WGS sequence"/>
</dbReference>
<comment type="caution">
    <text evidence="7">The sequence shown here is derived from an EMBL/GenBank/DDBJ whole genome shotgun (WGS) entry which is preliminary data.</text>
</comment>
<dbReference type="FunFam" id="3.20.20.100:FF:000015">
    <property type="entry name" value="Oxidoreductase, aldo/keto reductase family"/>
    <property type="match status" value="1"/>
</dbReference>
<proteinExistence type="inferred from homology"/>
<dbReference type="PANTHER" id="PTHR43827:SF13">
    <property type="entry name" value="ALDO_KETO REDUCTASE FAMILY PROTEIN"/>
    <property type="match status" value="1"/>
</dbReference>
<dbReference type="Gene3D" id="3.20.20.100">
    <property type="entry name" value="NADP-dependent oxidoreductase domain"/>
    <property type="match status" value="1"/>
</dbReference>
<feature type="domain" description="NADP-dependent oxidoreductase" evidence="6">
    <location>
        <begin position="29"/>
        <end position="261"/>
    </location>
</feature>
<evidence type="ECO:0000313" key="7">
    <source>
        <dbReference type="EMBL" id="TMW61412.1"/>
    </source>
</evidence>
<organism evidence="7 8">
    <name type="scientific">Pythium oligandrum</name>
    <name type="common">Mycoparasitic fungus</name>
    <dbReference type="NCBI Taxonomy" id="41045"/>
    <lineage>
        <taxon>Eukaryota</taxon>
        <taxon>Sar</taxon>
        <taxon>Stramenopiles</taxon>
        <taxon>Oomycota</taxon>
        <taxon>Peronosporomycetes</taxon>
        <taxon>Pythiales</taxon>
        <taxon>Pythiaceae</taxon>
        <taxon>Pythium</taxon>
    </lineage>
</organism>
<accession>A0A8K1FJ44</accession>
<feature type="binding site" evidence="4">
    <location>
        <position position="110"/>
    </location>
    <ligand>
        <name>substrate</name>
    </ligand>
</feature>
<reference evidence="7" key="1">
    <citation type="submission" date="2019-03" db="EMBL/GenBank/DDBJ databases">
        <title>Long read genome sequence of the mycoparasitic Pythium oligandrum ATCC 38472 isolated from sugarbeet rhizosphere.</title>
        <authorList>
            <person name="Gaulin E."/>
        </authorList>
    </citation>
    <scope>NUCLEOTIDE SEQUENCE</scope>
    <source>
        <strain evidence="7">ATCC 38472_TT</strain>
    </source>
</reference>
<keyword evidence="8" id="KW-1185">Reference proteome</keyword>
<dbReference type="PANTHER" id="PTHR43827">
    <property type="entry name" value="2,5-DIKETO-D-GLUCONIC ACID REDUCTASE"/>
    <property type="match status" value="1"/>
</dbReference>
<name>A0A8K1FJ44_PYTOL</name>
<evidence type="ECO:0000259" key="6">
    <source>
        <dbReference type="Pfam" id="PF00248"/>
    </source>
</evidence>
<dbReference type="PIRSF" id="PIRSF000097">
    <property type="entry name" value="AKR"/>
    <property type="match status" value="1"/>
</dbReference>
<dbReference type="GO" id="GO:0016491">
    <property type="term" value="F:oxidoreductase activity"/>
    <property type="evidence" value="ECO:0007669"/>
    <property type="project" value="UniProtKB-KW"/>
</dbReference>
<dbReference type="InterPro" id="IPR036812">
    <property type="entry name" value="NAD(P)_OxRdtase_dom_sf"/>
</dbReference>
<dbReference type="InterPro" id="IPR020471">
    <property type="entry name" value="AKR"/>
</dbReference>
<evidence type="ECO:0000256" key="4">
    <source>
        <dbReference type="PIRSR" id="PIRSR000097-2"/>
    </source>
</evidence>
<dbReference type="Pfam" id="PF00248">
    <property type="entry name" value="Aldo_ket_red"/>
    <property type="match status" value="1"/>
</dbReference>
<dbReference type="SUPFAM" id="SSF51430">
    <property type="entry name" value="NAD(P)-linked oxidoreductase"/>
    <property type="match status" value="1"/>
</dbReference>
<evidence type="ECO:0000256" key="1">
    <source>
        <dbReference type="ARBA" id="ARBA00007905"/>
    </source>
</evidence>
<dbReference type="PRINTS" id="PR00069">
    <property type="entry name" value="ALDKETRDTASE"/>
</dbReference>
<evidence type="ECO:0000256" key="2">
    <source>
        <dbReference type="ARBA" id="ARBA00023002"/>
    </source>
</evidence>
<sequence>MTTIATQQLPSGAKIPVVGLGVFQSEPGAETYNAVLAGLKLGYRHIDTAQFYRNEADVARAIADSGVPREEVFVTSKVFFPNGWSYEIVATAVEQSVERIGGYIDLYLLHAPASPVGRADAWRALEDAQAKGLLRDIGVSNYGEAHLKKLAETWRVKPAVNQIELHPWLARPDLVKYCQDEGILLQAYSPLARATKIADPTLLAIAKEVKATPAQVLIAWSIAKGFITLPKSVKESRLQENLDAYKVTLSEAVLAKLDALDEYFVSAWDPIKEHAV</sequence>
<dbReference type="InterPro" id="IPR018170">
    <property type="entry name" value="Aldo/ket_reductase_CS"/>
</dbReference>